<feature type="transmembrane region" description="Helical" evidence="1">
    <location>
        <begin position="72"/>
        <end position="94"/>
    </location>
</feature>
<gene>
    <name evidence="2" type="ORF">RJ641_023360</name>
</gene>
<comment type="caution">
    <text evidence="2">The sequence shown here is derived from an EMBL/GenBank/DDBJ whole genome shotgun (WGS) entry which is preliminary data.</text>
</comment>
<feature type="transmembrane region" description="Helical" evidence="1">
    <location>
        <begin position="135"/>
        <end position="160"/>
    </location>
</feature>
<feature type="non-terminal residue" evidence="2">
    <location>
        <position position="647"/>
    </location>
</feature>
<evidence type="ECO:0000313" key="3">
    <source>
        <dbReference type="Proteomes" id="UP001370490"/>
    </source>
</evidence>
<dbReference type="EMBL" id="JBAMMX010000028">
    <property type="protein sequence ID" value="KAK6911267.1"/>
    <property type="molecule type" value="Genomic_DNA"/>
</dbReference>
<sequence length="647" mass="72756">MSSCPSNSLLYNKTLCNCNPGYVYNVTTRNCTLFNSGIGDFFMSSGVDYSITFPATIFSFDYIKKFTQSQAVFLETTLIMMLSWLLFCFAARFGRLGDGRTVWFKIRWWISRLDICFATRHWLDDQQLVKKRKTELGGTLSITSWILFIGLFAALLYQIISKRSVEVHNVRASNAPDLDAFMNDMEFNITTISSMSCSNLHDLGTLVFGNPGSIDYRVTSLSIFANYSCQNTTYGPTIILKCNKCQIIGDNMYISWQFVDLPNIPATAVGFQFNLTAKNPASKKHLSFVSGSLKNGSILDSAPVTFRGPDPNILKFNLFPRIYHNLHDLRLIQPLFHNFVPGTSFHESSLLQASLENSSQGLLNTTLSISFLSAYIVEIDNQNISGPVSFLADLGGLYCISIGIFYYFLVQCEYRIKRLRSEDSVLLRVRNRRKAQDRWDKLRKYVTYTWGSSNAELEYDDTKEKLCCSGIKMETFNRNVSSRRRRTNNHIDTISFNRKTSLAGEKTTIQEGGCCSQGDKSCSLEAASNGGERGGTVTKSKVVGATKDEKKIPVDSEANAPQKQAFPFLKDNSIPPPPSIDFEANSKIELTHLQKDLQNLYEYNVMLREKFLAAQSMLDALAQKSSSADMKTMEMESILVECSVADS</sequence>
<accession>A0AAN8YSP3</accession>
<feature type="transmembrane region" description="Helical" evidence="1">
    <location>
        <begin position="390"/>
        <end position="410"/>
    </location>
</feature>
<evidence type="ECO:0000256" key="1">
    <source>
        <dbReference type="SAM" id="Phobius"/>
    </source>
</evidence>
<organism evidence="2 3">
    <name type="scientific">Dillenia turbinata</name>
    <dbReference type="NCBI Taxonomy" id="194707"/>
    <lineage>
        <taxon>Eukaryota</taxon>
        <taxon>Viridiplantae</taxon>
        <taxon>Streptophyta</taxon>
        <taxon>Embryophyta</taxon>
        <taxon>Tracheophyta</taxon>
        <taxon>Spermatophyta</taxon>
        <taxon>Magnoliopsida</taxon>
        <taxon>eudicotyledons</taxon>
        <taxon>Gunneridae</taxon>
        <taxon>Pentapetalae</taxon>
        <taxon>Dilleniales</taxon>
        <taxon>Dilleniaceae</taxon>
        <taxon>Dillenia</taxon>
    </lineage>
</organism>
<dbReference type="AlphaFoldDB" id="A0AAN8YSP3"/>
<protein>
    <recommendedName>
        <fullName evidence="4">Transmembrane protein</fullName>
    </recommendedName>
</protein>
<keyword evidence="1" id="KW-0472">Membrane</keyword>
<evidence type="ECO:0008006" key="4">
    <source>
        <dbReference type="Google" id="ProtNLM"/>
    </source>
</evidence>
<dbReference type="Proteomes" id="UP001370490">
    <property type="component" value="Unassembled WGS sequence"/>
</dbReference>
<keyword evidence="1" id="KW-1133">Transmembrane helix</keyword>
<keyword evidence="1" id="KW-0812">Transmembrane</keyword>
<name>A0AAN8YSP3_9MAGN</name>
<dbReference type="PANTHER" id="PTHR37254">
    <property type="entry name" value="OS01G0100500 PROTEIN"/>
    <property type="match status" value="1"/>
</dbReference>
<evidence type="ECO:0000313" key="2">
    <source>
        <dbReference type="EMBL" id="KAK6911267.1"/>
    </source>
</evidence>
<reference evidence="2 3" key="1">
    <citation type="submission" date="2023-12" db="EMBL/GenBank/DDBJ databases">
        <title>A high-quality genome assembly for Dillenia turbinata (Dilleniales).</title>
        <authorList>
            <person name="Chanderbali A."/>
        </authorList>
    </citation>
    <scope>NUCLEOTIDE SEQUENCE [LARGE SCALE GENOMIC DNA]</scope>
    <source>
        <strain evidence="2">LSX21</strain>
        <tissue evidence="2">Leaf</tissue>
    </source>
</reference>
<keyword evidence="3" id="KW-1185">Reference proteome</keyword>
<proteinExistence type="predicted"/>
<dbReference type="PANTHER" id="PTHR37254:SF1">
    <property type="entry name" value="OS01G0100500 PROTEIN"/>
    <property type="match status" value="1"/>
</dbReference>